<dbReference type="GO" id="GO:0002161">
    <property type="term" value="F:aminoacyl-tRNA deacylase activity"/>
    <property type="evidence" value="ECO:0007669"/>
    <property type="project" value="UniProtKB-ARBA"/>
</dbReference>
<dbReference type="PANTHER" id="PTHR43462:SF1">
    <property type="entry name" value="ALANYL-TRNA EDITING PROTEIN AARSD1"/>
    <property type="match status" value="1"/>
</dbReference>
<evidence type="ECO:0000256" key="4">
    <source>
        <dbReference type="ARBA" id="ARBA00022723"/>
    </source>
</evidence>
<evidence type="ECO:0000256" key="1">
    <source>
        <dbReference type="ARBA" id="ARBA00001947"/>
    </source>
</evidence>
<dbReference type="InterPro" id="IPR018165">
    <property type="entry name" value="Ala-tRNA-synth_IIc_core"/>
</dbReference>
<evidence type="ECO:0000313" key="7">
    <source>
        <dbReference type="EMBL" id="HHP81029.1"/>
    </source>
</evidence>
<dbReference type="Pfam" id="PF07973">
    <property type="entry name" value="tRNA_SAD"/>
    <property type="match status" value="1"/>
</dbReference>
<dbReference type="InterPro" id="IPR053424">
    <property type="entry name" value="Alanyl-tRNA_Edit-Domain"/>
</dbReference>
<evidence type="ECO:0000256" key="2">
    <source>
        <dbReference type="ARBA" id="ARBA00004496"/>
    </source>
</evidence>
<comment type="subcellular location">
    <subcellularLocation>
        <location evidence="2">Cytoplasm</location>
    </subcellularLocation>
</comment>
<dbReference type="Gene3D" id="2.40.30.130">
    <property type="match status" value="1"/>
</dbReference>
<organism evidence="7">
    <name type="scientific">Ignisphaera aggregans</name>
    <dbReference type="NCBI Taxonomy" id="334771"/>
    <lineage>
        <taxon>Archaea</taxon>
        <taxon>Thermoproteota</taxon>
        <taxon>Thermoprotei</taxon>
        <taxon>Desulfurococcales</taxon>
        <taxon>Desulfurococcaceae</taxon>
        <taxon>Ignisphaera</taxon>
    </lineage>
</organism>
<evidence type="ECO:0000256" key="5">
    <source>
        <dbReference type="ARBA" id="ARBA00022833"/>
    </source>
</evidence>
<dbReference type="Pfam" id="PF01411">
    <property type="entry name" value="tRNA-synt_2c"/>
    <property type="match status" value="1"/>
</dbReference>
<dbReference type="SMART" id="SM00863">
    <property type="entry name" value="tRNA_SAD"/>
    <property type="match status" value="1"/>
</dbReference>
<dbReference type="SUPFAM" id="SSF55186">
    <property type="entry name" value="ThrRS/AlaRS common domain"/>
    <property type="match status" value="1"/>
</dbReference>
<dbReference type="InterPro" id="IPR018163">
    <property type="entry name" value="Thr/Ala-tRNA-synth_IIc_edit"/>
</dbReference>
<dbReference type="PANTHER" id="PTHR43462">
    <property type="entry name" value="ALANYL-TRNA EDITING PROTEIN"/>
    <property type="match status" value="1"/>
</dbReference>
<evidence type="ECO:0000256" key="3">
    <source>
        <dbReference type="ARBA" id="ARBA00022490"/>
    </source>
</evidence>
<feature type="domain" description="Alanyl-transfer RNA synthetases family profile" evidence="6">
    <location>
        <begin position="1"/>
        <end position="240"/>
    </location>
</feature>
<dbReference type="SUPFAM" id="SSF50447">
    <property type="entry name" value="Translation proteins"/>
    <property type="match status" value="1"/>
</dbReference>
<dbReference type="AlphaFoldDB" id="A0A7C5XLJ6"/>
<sequence>MYTELLYQYDSYLKEFEARVVDVFEKGIVLNRTAFHPKTGGVANDLGFIIVDEKRLEVVDVYIDRDRKAVVHVVKDPLKDIEIGAIVKGVIDWDRRYRLMRLHTAAHILAAIMYRDYGALITGGNIEPSYAYDDYGLERFDKKVFEDVILKANEVAKQGIEVKIYWLKRDEALKIPGIVKLAERMPPDIDSLRIVEIPGIDIQADGGPHVRNTIEIGEITMVKAENRGRNRKRLYYTVKP</sequence>
<evidence type="ECO:0000259" key="6">
    <source>
        <dbReference type="PROSITE" id="PS50860"/>
    </source>
</evidence>
<proteinExistence type="predicted"/>
<dbReference type="EMBL" id="DRZI01000002">
    <property type="protein sequence ID" value="HHP81029.1"/>
    <property type="molecule type" value="Genomic_DNA"/>
</dbReference>
<comment type="caution">
    <text evidence="7">The sequence shown here is derived from an EMBL/GenBank/DDBJ whole genome shotgun (WGS) entry which is preliminary data.</text>
</comment>
<accession>A0A7C5XLJ6</accession>
<dbReference type="GO" id="GO:0006419">
    <property type="term" value="P:alanyl-tRNA aminoacylation"/>
    <property type="evidence" value="ECO:0007669"/>
    <property type="project" value="InterPro"/>
</dbReference>
<dbReference type="InterPro" id="IPR009000">
    <property type="entry name" value="Transl_B-barrel_sf"/>
</dbReference>
<dbReference type="Gene3D" id="3.30.980.10">
    <property type="entry name" value="Threonyl-trna Synthetase, Chain A, domain 2"/>
    <property type="match status" value="1"/>
</dbReference>
<dbReference type="InterPro" id="IPR018164">
    <property type="entry name" value="Ala-tRNA-synth_IIc_N"/>
</dbReference>
<dbReference type="GO" id="GO:0005737">
    <property type="term" value="C:cytoplasm"/>
    <property type="evidence" value="ECO:0007669"/>
    <property type="project" value="UniProtKB-SubCell"/>
</dbReference>
<keyword evidence="5" id="KW-0862">Zinc</keyword>
<dbReference type="InterPro" id="IPR012947">
    <property type="entry name" value="tRNA_SAD"/>
</dbReference>
<reference evidence="7" key="1">
    <citation type="journal article" date="2020" name="mSystems">
        <title>Genome- and Community-Level Interaction Insights into Carbon Utilization and Element Cycling Functions of Hydrothermarchaeota in Hydrothermal Sediment.</title>
        <authorList>
            <person name="Zhou Z."/>
            <person name="Liu Y."/>
            <person name="Xu W."/>
            <person name="Pan J."/>
            <person name="Luo Z.H."/>
            <person name="Li M."/>
        </authorList>
    </citation>
    <scope>NUCLEOTIDE SEQUENCE [LARGE SCALE GENOMIC DNA]</scope>
    <source>
        <strain evidence="7">SpSt-1121</strain>
    </source>
</reference>
<dbReference type="GO" id="GO:0046872">
    <property type="term" value="F:metal ion binding"/>
    <property type="evidence" value="ECO:0007669"/>
    <property type="project" value="UniProtKB-KW"/>
</dbReference>
<dbReference type="PROSITE" id="PS50860">
    <property type="entry name" value="AA_TRNA_LIGASE_II_ALA"/>
    <property type="match status" value="1"/>
</dbReference>
<dbReference type="GO" id="GO:0003676">
    <property type="term" value="F:nucleic acid binding"/>
    <property type="evidence" value="ECO:0007669"/>
    <property type="project" value="InterPro"/>
</dbReference>
<comment type="cofactor">
    <cofactor evidence="1">
        <name>Zn(2+)</name>
        <dbReference type="ChEBI" id="CHEBI:29105"/>
    </cofactor>
</comment>
<protein>
    <submittedName>
        <fullName evidence="7">Alanyl-tRNA editing protein</fullName>
    </submittedName>
</protein>
<keyword evidence="4" id="KW-0479">Metal-binding</keyword>
<name>A0A7C5XLJ6_9CREN</name>
<dbReference type="NCBIfam" id="NF040865">
    <property type="entry name" value="a_tRNA_ed_AlaXM"/>
    <property type="match status" value="1"/>
</dbReference>
<dbReference type="GO" id="GO:0005524">
    <property type="term" value="F:ATP binding"/>
    <property type="evidence" value="ECO:0007669"/>
    <property type="project" value="InterPro"/>
</dbReference>
<gene>
    <name evidence="7" type="ORF">ENM84_00035</name>
</gene>
<dbReference type="GO" id="GO:0004813">
    <property type="term" value="F:alanine-tRNA ligase activity"/>
    <property type="evidence" value="ECO:0007669"/>
    <property type="project" value="InterPro"/>
</dbReference>
<keyword evidence="3" id="KW-0963">Cytoplasm</keyword>
<dbReference type="InterPro" id="IPR051335">
    <property type="entry name" value="Alanyl-tRNA_Editing_Enzymes"/>
</dbReference>